<dbReference type="Pfam" id="PF13602">
    <property type="entry name" value="ADH_zinc_N_2"/>
    <property type="match status" value="1"/>
</dbReference>
<sequence>MAMHWIAPAWGSPDLWQFVEQDVPAPAEGEVVIRVHAAGMNPADYKHVAAPRSGTTLPVAIGYEVSGEIAAIGPGTRIASGDARVGDRVVAFRVQGGYATELLVPADKVLAGPSALRHEEAANLLLAGTTASEMLHVVGAAEGETVVLHGASGAVGVAVLQLAAERGVRVVGTASPASFERVRGFGGIPVEYGPGLADRVRAAAPEGVAAALDAVGTDEAVDTSLELVADRDRIVTIAAPQRAAEAGFRAIAGAQPASAAYRDGVRAELIALADAGRLQVPLARTYPLAEAREAVRFLAEGHPGGKIALVP</sequence>
<protein>
    <submittedName>
        <fullName evidence="4">Oxidoreductase</fullName>
    </submittedName>
</protein>
<keyword evidence="1" id="KW-0521">NADP</keyword>
<evidence type="ECO:0000256" key="1">
    <source>
        <dbReference type="ARBA" id="ARBA00022857"/>
    </source>
</evidence>
<dbReference type="SUPFAM" id="SSF51735">
    <property type="entry name" value="NAD(P)-binding Rossmann-fold domains"/>
    <property type="match status" value="1"/>
</dbReference>
<dbReference type="InterPro" id="IPR011032">
    <property type="entry name" value="GroES-like_sf"/>
</dbReference>
<evidence type="ECO:0000313" key="4">
    <source>
        <dbReference type="EMBL" id="BDV30707.1"/>
    </source>
</evidence>
<dbReference type="Gene3D" id="3.90.180.10">
    <property type="entry name" value="Medium-chain alcohol dehydrogenases, catalytic domain"/>
    <property type="match status" value="1"/>
</dbReference>
<dbReference type="Pfam" id="PF08240">
    <property type="entry name" value="ADH_N"/>
    <property type="match status" value="1"/>
</dbReference>
<evidence type="ECO:0000256" key="2">
    <source>
        <dbReference type="ARBA" id="ARBA00023002"/>
    </source>
</evidence>
<evidence type="ECO:0000313" key="5">
    <source>
        <dbReference type="Proteomes" id="UP001317779"/>
    </source>
</evidence>
<dbReference type="SUPFAM" id="SSF50129">
    <property type="entry name" value="GroES-like"/>
    <property type="match status" value="1"/>
</dbReference>
<feature type="domain" description="Enoyl reductase (ER)" evidence="3">
    <location>
        <begin position="11"/>
        <end position="309"/>
    </location>
</feature>
<dbReference type="InterPro" id="IPR036291">
    <property type="entry name" value="NAD(P)-bd_dom_sf"/>
</dbReference>
<dbReference type="PANTHER" id="PTHR48106">
    <property type="entry name" value="QUINONE OXIDOREDUCTASE PIG3-RELATED"/>
    <property type="match status" value="1"/>
</dbReference>
<keyword evidence="5" id="KW-1185">Reference proteome</keyword>
<name>A0ABM8DYH4_9MICO</name>
<accession>A0ABM8DYH4</accession>
<dbReference type="SMART" id="SM00829">
    <property type="entry name" value="PKS_ER"/>
    <property type="match status" value="1"/>
</dbReference>
<dbReference type="InterPro" id="IPR020843">
    <property type="entry name" value="ER"/>
</dbReference>
<dbReference type="InterPro" id="IPR013154">
    <property type="entry name" value="ADH-like_N"/>
</dbReference>
<keyword evidence="2" id="KW-0560">Oxidoreductase</keyword>
<evidence type="ECO:0000259" key="3">
    <source>
        <dbReference type="SMART" id="SM00829"/>
    </source>
</evidence>
<dbReference type="Proteomes" id="UP001317779">
    <property type="component" value="Chromosome"/>
</dbReference>
<proteinExistence type="predicted"/>
<dbReference type="CDD" id="cd05289">
    <property type="entry name" value="MDR_like_2"/>
    <property type="match status" value="1"/>
</dbReference>
<reference evidence="4 5" key="1">
    <citation type="submission" date="2022-12" db="EMBL/GenBank/DDBJ databases">
        <title>Microbacterium terricola strain KV-448 chromosome, complete genome.</title>
        <authorList>
            <person name="Oshima T."/>
            <person name="Moriya T."/>
            <person name="Bessho Y."/>
        </authorList>
    </citation>
    <scope>NUCLEOTIDE SEQUENCE [LARGE SCALE GENOMIC DNA]</scope>
    <source>
        <strain evidence="4 5">KV-448</strain>
    </source>
</reference>
<gene>
    <name evidence="4" type="ORF">Microterr_13670</name>
</gene>
<dbReference type="EMBL" id="AP027141">
    <property type="protein sequence ID" value="BDV30707.1"/>
    <property type="molecule type" value="Genomic_DNA"/>
</dbReference>
<dbReference type="Gene3D" id="3.40.50.720">
    <property type="entry name" value="NAD(P)-binding Rossmann-like Domain"/>
    <property type="match status" value="1"/>
</dbReference>
<dbReference type="RefSeq" id="WP_263798722.1">
    <property type="nucleotide sequence ID" value="NZ_AP027141.1"/>
</dbReference>
<organism evidence="4 5">
    <name type="scientific">Microbacterium terricola</name>
    <dbReference type="NCBI Taxonomy" id="344163"/>
    <lineage>
        <taxon>Bacteria</taxon>
        <taxon>Bacillati</taxon>
        <taxon>Actinomycetota</taxon>
        <taxon>Actinomycetes</taxon>
        <taxon>Micrococcales</taxon>
        <taxon>Microbacteriaceae</taxon>
        <taxon>Microbacterium</taxon>
    </lineage>
</organism>